<evidence type="ECO:0000256" key="5">
    <source>
        <dbReference type="ARBA" id="ARBA00022692"/>
    </source>
</evidence>
<evidence type="ECO:0000313" key="10">
    <source>
        <dbReference type="EMBL" id="PIP51932.1"/>
    </source>
</evidence>
<protein>
    <recommendedName>
        <fullName evidence="9">Glycosyltransferase RgtA/B/C/D-like domain-containing protein</fullName>
    </recommendedName>
</protein>
<sequence>MSLGYNAYSILKTGKDEWNKILPLSFTAFGDYKLPAYIYASVPFIGAFGLNPISIKIPSIISGLIIVMAIYLLVKQISQKQTLAIIAALIAAINPWPVHLSRQALESNLALAFFSLAIYLTQKALKSPSKKLIISAGILFGLTFYSYIAYRFITTVLILCLIFYHFWEKNYKTLNLIKKIGLVILITIIPLLPQLFRFSNHARFSQVSMFTDSGVVSEVIEDNNFCYLNNQSFLPKICRLLFNKPSVWTFRFIKNYSQFILPSFLFLEGDQSHYLNVPGFGAFFAFLLPFYIFGFY</sequence>
<keyword evidence="2" id="KW-1003">Cell membrane</keyword>
<dbReference type="AlphaFoldDB" id="A0A2H0B2P7"/>
<gene>
    <name evidence="10" type="ORF">COX09_04395</name>
</gene>
<evidence type="ECO:0000256" key="1">
    <source>
        <dbReference type="ARBA" id="ARBA00004651"/>
    </source>
</evidence>
<keyword evidence="6 8" id="KW-1133">Transmembrane helix</keyword>
<evidence type="ECO:0000259" key="9">
    <source>
        <dbReference type="Pfam" id="PF13231"/>
    </source>
</evidence>
<feature type="transmembrane region" description="Helical" evidence="8">
    <location>
        <begin position="81"/>
        <end position="98"/>
    </location>
</feature>
<feature type="domain" description="Glycosyltransferase RgtA/B/C/D-like" evidence="9">
    <location>
        <begin position="48"/>
        <end position="192"/>
    </location>
</feature>
<dbReference type="PANTHER" id="PTHR33908">
    <property type="entry name" value="MANNOSYLTRANSFERASE YKCB-RELATED"/>
    <property type="match status" value="1"/>
</dbReference>
<feature type="non-terminal residue" evidence="10">
    <location>
        <position position="296"/>
    </location>
</feature>
<dbReference type="GO" id="GO:0005886">
    <property type="term" value="C:plasma membrane"/>
    <property type="evidence" value="ECO:0007669"/>
    <property type="project" value="UniProtKB-SubCell"/>
</dbReference>
<reference evidence="10 11" key="1">
    <citation type="submission" date="2017-09" db="EMBL/GenBank/DDBJ databases">
        <title>Depth-based differentiation of microbial function through sediment-hosted aquifers and enrichment of novel symbionts in the deep terrestrial subsurface.</title>
        <authorList>
            <person name="Probst A.J."/>
            <person name="Ladd B."/>
            <person name="Jarett J.K."/>
            <person name="Geller-Mcgrath D.E."/>
            <person name="Sieber C.M."/>
            <person name="Emerson J.B."/>
            <person name="Anantharaman K."/>
            <person name="Thomas B.C."/>
            <person name="Malmstrom R."/>
            <person name="Stieglmeier M."/>
            <person name="Klingl A."/>
            <person name="Woyke T."/>
            <person name="Ryan C.M."/>
            <person name="Banfield J.F."/>
        </authorList>
    </citation>
    <scope>NUCLEOTIDE SEQUENCE [LARGE SCALE GENOMIC DNA]</scope>
    <source>
        <strain evidence="10">CG23_combo_of_CG06-09_8_20_14_all_47_9</strain>
    </source>
</reference>
<dbReference type="EMBL" id="PCSQ01000111">
    <property type="protein sequence ID" value="PIP51932.1"/>
    <property type="molecule type" value="Genomic_DNA"/>
</dbReference>
<evidence type="ECO:0000313" key="11">
    <source>
        <dbReference type="Proteomes" id="UP000231081"/>
    </source>
</evidence>
<evidence type="ECO:0000256" key="7">
    <source>
        <dbReference type="ARBA" id="ARBA00023136"/>
    </source>
</evidence>
<keyword evidence="5 8" id="KW-0812">Transmembrane</keyword>
<dbReference type="PANTHER" id="PTHR33908:SF3">
    <property type="entry name" value="UNDECAPRENYL PHOSPHATE-ALPHA-4-AMINO-4-DEOXY-L-ARABINOSE ARABINOSYL TRANSFERASE"/>
    <property type="match status" value="1"/>
</dbReference>
<evidence type="ECO:0000256" key="4">
    <source>
        <dbReference type="ARBA" id="ARBA00022679"/>
    </source>
</evidence>
<keyword evidence="7 8" id="KW-0472">Membrane</keyword>
<proteinExistence type="predicted"/>
<organism evidence="10 11">
    <name type="scientific">Candidatus Beckwithbacteria bacterium CG23_combo_of_CG06-09_8_20_14_all_47_9</name>
    <dbReference type="NCBI Taxonomy" id="1974498"/>
    <lineage>
        <taxon>Bacteria</taxon>
        <taxon>Candidatus Beckwithiibacteriota</taxon>
    </lineage>
</organism>
<dbReference type="InterPro" id="IPR050297">
    <property type="entry name" value="LipidA_mod_glycosyltrf_83"/>
</dbReference>
<dbReference type="GO" id="GO:0009103">
    <property type="term" value="P:lipopolysaccharide biosynthetic process"/>
    <property type="evidence" value="ECO:0007669"/>
    <property type="project" value="UniProtKB-ARBA"/>
</dbReference>
<feature type="transmembrane region" description="Helical" evidence="8">
    <location>
        <begin position="53"/>
        <end position="74"/>
    </location>
</feature>
<dbReference type="GO" id="GO:0016763">
    <property type="term" value="F:pentosyltransferase activity"/>
    <property type="evidence" value="ECO:0007669"/>
    <property type="project" value="TreeGrafter"/>
</dbReference>
<evidence type="ECO:0000256" key="6">
    <source>
        <dbReference type="ARBA" id="ARBA00022989"/>
    </source>
</evidence>
<name>A0A2H0B2P7_9BACT</name>
<comment type="subcellular location">
    <subcellularLocation>
        <location evidence="1">Cell membrane</location>
        <topology evidence="1">Multi-pass membrane protein</topology>
    </subcellularLocation>
</comment>
<evidence type="ECO:0000256" key="3">
    <source>
        <dbReference type="ARBA" id="ARBA00022676"/>
    </source>
</evidence>
<accession>A0A2H0B2P7</accession>
<keyword evidence="4" id="KW-0808">Transferase</keyword>
<dbReference type="Proteomes" id="UP000231081">
    <property type="component" value="Unassembled WGS sequence"/>
</dbReference>
<dbReference type="Pfam" id="PF13231">
    <property type="entry name" value="PMT_2"/>
    <property type="match status" value="1"/>
</dbReference>
<feature type="transmembrane region" description="Helical" evidence="8">
    <location>
        <begin position="176"/>
        <end position="196"/>
    </location>
</feature>
<comment type="caution">
    <text evidence="10">The sequence shown here is derived from an EMBL/GenBank/DDBJ whole genome shotgun (WGS) entry which is preliminary data.</text>
</comment>
<dbReference type="InterPro" id="IPR038731">
    <property type="entry name" value="RgtA/B/C-like"/>
</dbReference>
<evidence type="ECO:0000256" key="8">
    <source>
        <dbReference type="SAM" id="Phobius"/>
    </source>
</evidence>
<dbReference type="GO" id="GO:0010041">
    <property type="term" value="P:response to iron(III) ion"/>
    <property type="evidence" value="ECO:0007669"/>
    <property type="project" value="TreeGrafter"/>
</dbReference>
<feature type="transmembrane region" description="Helical" evidence="8">
    <location>
        <begin position="274"/>
        <end position="293"/>
    </location>
</feature>
<feature type="transmembrane region" description="Helical" evidence="8">
    <location>
        <begin position="132"/>
        <end position="164"/>
    </location>
</feature>
<keyword evidence="3" id="KW-0328">Glycosyltransferase</keyword>
<evidence type="ECO:0000256" key="2">
    <source>
        <dbReference type="ARBA" id="ARBA00022475"/>
    </source>
</evidence>